<reference evidence="15" key="2">
    <citation type="submission" date="2014-07" db="EMBL/GenBank/DDBJ databases">
        <authorList>
            <person name="Hull J."/>
        </authorList>
    </citation>
    <scope>NUCLEOTIDE SEQUENCE</scope>
</reference>
<dbReference type="PROSITE" id="PS51472">
    <property type="entry name" value="RRM_NUP35"/>
    <property type="match status" value="1"/>
</dbReference>
<feature type="compositionally biased region" description="Polar residues" evidence="13">
    <location>
        <begin position="233"/>
        <end position="242"/>
    </location>
</feature>
<evidence type="ECO:0000313" key="18">
    <source>
        <dbReference type="EMBL" id="JAP99838.1"/>
    </source>
</evidence>
<evidence type="ECO:0000259" key="14">
    <source>
        <dbReference type="PROSITE" id="PS51472"/>
    </source>
</evidence>
<feature type="domain" description="RRM Nup35-type" evidence="14">
    <location>
        <begin position="115"/>
        <end position="195"/>
    </location>
</feature>
<dbReference type="Pfam" id="PF05172">
    <property type="entry name" value="RRM_Nup35"/>
    <property type="match status" value="1"/>
</dbReference>
<dbReference type="InterPro" id="IPR035979">
    <property type="entry name" value="RBD_domain_sf"/>
</dbReference>
<evidence type="ECO:0000256" key="10">
    <source>
        <dbReference type="ARBA" id="ARBA00029997"/>
    </source>
</evidence>
<evidence type="ECO:0000256" key="4">
    <source>
        <dbReference type="ARBA" id="ARBA00022448"/>
    </source>
</evidence>
<reference evidence="18" key="4">
    <citation type="journal article" date="2016" name="Gigascience">
        <title>De novo construction of an expanded transcriptome assembly for the western tarnished plant bug, Lygus hesperus.</title>
        <authorList>
            <person name="Tassone E.E."/>
            <person name="Geib S.M."/>
            <person name="Hall B."/>
            <person name="Fabrick J.A."/>
            <person name="Brent C.S."/>
            <person name="Hull J.J."/>
        </authorList>
    </citation>
    <scope>NUCLEOTIDE SEQUENCE</scope>
</reference>
<dbReference type="GO" id="GO:0006999">
    <property type="term" value="P:nuclear pore organization"/>
    <property type="evidence" value="ECO:0007669"/>
    <property type="project" value="TreeGrafter"/>
</dbReference>
<keyword evidence="4 12" id="KW-0813">Transport</keyword>
<evidence type="ECO:0000313" key="15">
    <source>
        <dbReference type="EMBL" id="JAG18721.1"/>
    </source>
</evidence>
<evidence type="ECO:0000256" key="11">
    <source>
        <dbReference type="ARBA" id="ARBA00030250"/>
    </source>
</evidence>
<dbReference type="SUPFAM" id="SSF54928">
    <property type="entry name" value="RNA-binding domain, RBD"/>
    <property type="match status" value="1"/>
</dbReference>
<keyword evidence="8 12" id="KW-0906">Nuclear pore complex</keyword>
<evidence type="ECO:0000256" key="7">
    <source>
        <dbReference type="ARBA" id="ARBA00023010"/>
    </source>
</evidence>
<comment type="similarity">
    <text evidence="2">Belongs to the Nup35 family.</text>
</comment>
<keyword evidence="5 12" id="KW-0509">mRNA transport</keyword>
<protein>
    <recommendedName>
        <fullName evidence="3">Nucleoporin NUP35</fullName>
    </recommendedName>
    <alternativeName>
        <fullName evidence="11">35 kDa nucleoporin</fullName>
    </alternativeName>
    <alternativeName>
        <fullName evidence="10">Nucleoporin NUP53</fullName>
    </alternativeName>
</protein>
<keyword evidence="6" id="KW-0653">Protein transport</keyword>
<gene>
    <name evidence="15" type="primary">nup35_1</name>
    <name evidence="16" type="synonym">nup35_2</name>
    <name evidence="16" type="ORF">CM83_13948</name>
    <name evidence="15" type="ORF">CM83_13949</name>
    <name evidence="18" type="ORF">g.49555</name>
</gene>
<keyword evidence="9 12" id="KW-0539">Nucleus</keyword>
<dbReference type="Gene3D" id="3.30.70.330">
    <property type="match status" value="1"/>
</dbReference>
<dbReference type="GO" id="GO:0003676">
    <property type="term" value="F:nucleic acid binding"/>
    <property type="evidence" value="ECO:0007669"/>
    <property type="project" value="InterPro"/>
</dbReference>
<accession>A0A0A9XGE2</accession>
<name>A0A0A9XGE2_LYGHE</name>
<dbReference type="GO" id="GO:0005543">
    <property type="term" value="F:phospholipid binding"/>
    <property type="evidence" value="ECO:0007669"/>
    <property type="project" value="TreeGrafter"/>
</dbReference>
<dbReference type="EMBL" id="GBRD01012927">
    <property type="protein sequence ID" value="JAG52899.1"/>
    <property type="molecule type" value="Transcribed_RNA"/>
</dbReference>
<dbReference type="PANTHER" id="PTHR21527:SF6">
    <property type="entry name" value="NUCLEOPORIN NUP35"/>
    <property type="match status" value="1"/>
</dbReference>
<evidence type="ECO:0000256" key="12">
    <source>
        <dbReference type="PROSITE-ProRule" id="PRU00804"/>
    </source>
</evidence>
<evidence type="ECO:0000256" key="6">
    <source>
        <dbReference type="ARBA" id="ARBA00022927"/>
    </source>
</evidence>
<dbReference type="InterPro" id="IPR012677">
    <property type="entry name" value="Nucleotide-bd_a/b_plait_sf"/>
</dbReference>
<evidence type="ECO:0000256" key="13">
    <source>
        <dbReference type="SAM" id="MobiDB-lite"/>
    </source>
</evidence>
<evidence type="ECO:0000313" key="17">
    <source>
        <dbReference type="EMBL" id="JAG52899.1"/>
    </source>
</evidence>
<dbReference type="CDD" id="cd12441">
    <property type="entry name" value="RRM_Nup53_like"/>
    <property type="match status" value="1"/>
</dbReference>
<evidence type="ECO:0000256" key="8">
    <source>
        <dbReference type="ARBA" id="ARBA00023132"/>
    </source>
</evidence>
<comment type="subcellular location">
    <subcellularLocation>
        <location evidence="1">Nucleus</location>
        <location evidence="1">Nuclear pore complex</location>
    </subcellularLocation>
</comment>
<feature type="compositionally biased region" description="Polar residues" evidence="13">
    <location>
        <begin position="205"/>
        <end position="214"/>
    </location>
</feature>
<dbReference type="GO" id="GO:0006607">
    <property type="term" value="P:NLS-bearing protein import into nucleus"/>
    <property type="evidence" value="ECO:0007669"/>
    <property type="project" value="TreeGrafter"/>
</dbReference>
<evidence type="ECO:0000256" key="3">
    <source>
        <dbReference type="ARBA" id="ARBA00016439"/>
    </source>
</evidence>
<dbReference type="InterPro" id="IPR007846">
    <property type="entry name" value="RRM_NUP35_dom"/>
</dbReference>
<evidence type="ECO:0000256" key="2">
    <source>
        <dbReference type="ARBA" id="ARBA00009454"/>
    </source>
</evidence>
<evidence type="ECO:0000256" key="5">
    <source>
        <dbReference type="ARBA" id="ARBA00022816"/>
    </source>
</evidence>
<reference evidence="15" key="1">
    <citation type="journal article" date="2014" name="PLoS ONE">
        <title>Transcriptome-Based Identification of ABC Transporters in the Western Tarnished Plant Bug Lygus hesperus.</title>
        <authorList>
            <person name="Hull J.J."/>
            <person name="Chaney K."/>
            <person name="Geib S.M."/>
            <person name="Fabrick J.A."/>
            <person name="Brent C.S."/>
            <person name="Walsh D."/>
            <person name="Lavine L.C."/>
        </authorList>
    </citation>
    <scope>NUCLEOTIDE SEQUENCE</scope>
</reference>
<evidence type="ECO:0000256" key="9">
    <source>
        <dbReference type="ARBA" id="ARBA00023242"/>
    </source>
</evidence>
<dbReference type="GO" id="GO:0017056">
    <property type="term" value="F:structural constituent of nuclear pore"/>
    <property type="evidence" value="ECO:0007669"/>
    <property type="project" value="TreeGrafter"/>
</dbReference>
<dbReference type="GO" id="GO:0051028">
    <property type="term" value="P:mRNA transport"/>
    <property type="evidence" value="ECO:0007669"/>
    <property type="project" value="UniProtKB-UniRule"/>
</dbReference>
<dbReference type="FunFam" id="3.30.70.330:FF:000095">
    <property type="entry name" value="Putative Nucleoporin NUP53"/>
    <property type="match status" value="1"/>
</dbReference>
<keyword evidence="7" id="KW-0811">Translocation</keyword>
<proteinExistence type="inferred from homology"/>
<dbReference type="PANTHER" id="PTHR21527">
    <property type="entry name" value="NUCLEOPORIN NUP35"/>
    <property type="match status" value="1"/>
</dbReference>
<dbReference type="EMBL" id="GBHO01024883">
    <property type="protein sequence ID" value="JAG18721.1"/>
    <property type="molecule type" value="Transcribed_RNA"/>
</dbReference>
<evidence type="ECO:0000256" key="1">
    <source>
        <dbReference type="ARBA" id="ARBA00004567"/>
    </source>
</evidence>
<feature type="region of interest" description="Disordered" evidence="13">
    <location>
        <begin position="205"/>
        <end position="251"/>
    </location>
</feature>
<dbReference type="GO" id="GO:0044615">
    <property type="term" value="C:nuclear pore nuclear basket"/>
    <property type="evidence" value="ECO:0007669"/>
    <property type="project" value="TreeGrafter"/>
</dbReference>
<dbReference type="EMBL" id="GDHC01018790">
    <property type="protein sequence ID" value="JAP99838.1"/>
    <property type="molecule type" value="Transcribed_RNA"/>
</dbReference>
<dbReference type="EMBL" id="GBHO01013070">
    <property type="protein sequence ID" value="JAG30534.1"/>
    <property type="molecule type" value="Transcribed_RNA"/>
</dbReference>
<reference evidence="17" key="3">
    <citation type="submission" date="2014-09" db="EMBL/GenBank/DDBJ databases">
        <authorList>
            <person name="Magalhaes I.L.F."/>
            <person name="Oliveira U."/>
            <person name="Santos F.R."/>
            <person name="Vidigal T.H.D.A."/>
            <person name="Brescovit A.D."/>
            <person name="Santos A.J."/>
        </authorList>
    </citation>
    <scope>NUCLEOTIDE SEQUENCE</scope>
</reference>
<dbReference type="GO" id="GO:0044613">
    <property type="term" value="C:nuclear pore central transport channel"/>
    <property type="evidence" value="ECO:0007669"/>
    <property type="project" value="TreeGrafter"/>
</dbReference>
<sequence>MDSMKTPTRTTGHLPGFLLGDTAETVGFADSSRISMGGGSVTTSPKDVEMTMAGSTSPPPFAQARPNYGRNAKPTVIGPPTLSLYDVLEDNSITESKENQPFEKSEVLQQSSVENSEGHWVMIYGFPPSASAHITSHFSQVGTVKEWSFPASGNWMFVKYATRSDARKALSYDGRVINGDIMIGVREGKNITQLRTAYPSTPTLQNSSLLNRTAGSPAGVMSPKIRNLGTPRRSLSLQQTLDTSTATPTSPSVASKVMDWFAGW</sequence>
<organism evidence="15">
    <name type="scientific">Lygus hesperus</name>
    <name type="common">Western plant bug</name>
    <dbReference type="NCBI Taxonomy" id="30085"/>
    <lineage>
        <taxon>Eukaryota</taxon>
        <taxon>Metazoa</taxon>
        <taxon>Ecdysozoa</taxon>
        <taxon>Arthropoda</taxon>
        <taxon>Hexapoda</taxon>
        <taxon>Insecta</taxon>
        <taxon>Pterygota</taxon>
        <taxon>Neoptera</taxon>
        <taxon>Paraneoptera</taxon>
        <taxon>Hemiptera</taxon>
        <taxon>Heteroptera</taxon>
        <taxon>Panheteroptera</taxon>
        <taxon>Cimicomorpha</taxon>
        <taxon>Miridae</taxon>
        <taxon>Mirini</taxon>
        <taxon>Lygus</taxon>
    </lineage>
</organism>
<evidence type="ECO:0000313" key="16">
    <source>
        <dbReference type="EMBL" id="JAG30534.1"/>
    </source>
</evidence>
<dbReference type="AlphaFoldDB" id="A0A0A9XGE2"/>